<evidence type="ECO:0000256" key="2">
    <source>
        <dbReference type="SAM" id="Phobius"/>
    </source>
</evidence>
<proteinExistence type="predicted"/>
<reference evidence="4" key="1">
    <citation type="submission" date="2018-05" db="EMBL/GenBank/DDBJ databases">
        <title>Draft genome sequence of Stemphylium lycopersici strain CIDEFI 213.</title>
        <authorList>
            <person name="Medina R."/>
            <person name="Franco M.E.E."/>
            <person name="Lucentini C.G."/>
            <person name="Saparrat M.C.N."/>
            <person name="Balatti P.A."/>
        </authorList>
    </citation>
    <scope>NUCLEOTIDE SEQUENCE [LARGE SCALE GENOMIC DNA]</scope>
    <source>
        <strain evidence="4">CIDEFI 213</strain>
    </source>
</reference>
<evidence type="ECO:0000313" key="4">
    <source>
        <dbReference type="Proteomes" id="UP000249619"/>
    </source>
</evidence>
<evidence type="ECO:0000313" key="3">
    <source>
        <dbReference type="EMBL" id="RAR08676.1"/>
    </source>
</evidence>
<gene>
    <name evidence="3" type="ORF">DDE83_005880</name>
</gene>
<dbReference type="STRING" id="183478.A0A364N0D3"/>
<sequence length="514" mass="55870">MPTSWRRGAHDSVGYVVVERDGIKHERRLGSEEPTATVNRLLRRSRARRQEPIPTDTNDESEDDYEYDESAAPAITPMTTPSLAVPSGPPTLLFTMTVGDSDSTPGALAANDPGETVVVAIPPPQPHHDGGGGGGHISQTTEHLLIAAGSIGATIIIVMIVLAAYTMRKRGLTFKDVIQQGKQQFRRGPPPPSASRYELDKKQMFDDERAYGMNDTVNAPRPAAIPVRSGSLSTQKPLQALERSDSFNKPPTRDGNQSFYDDAPSRSNSHRRNESATPSSPLLPIEGQRQSASTRNTRSMDGSEATLQFPEAPQRPPSNLPAPPTFRQFLSNRPSISQRPGFGGAAAAPGGMASRFSWTNSNAPQTPHDPSRDTVTQPVGRESFMTSRSSVPRFRTVDSWVNQQSNRVEEQRLKQQFRMTQSTTYSEDEVPEIPALPSSVPKNASGITRQPSAGGMTRNGSKSGLVGRDIKHQRHDTATTAPIFKAHPGTEVRFSTRSAVPSEILDMGRQNAAL</sequence>
<keyword evidence="2" id="KW-0472">Membrane</keyword>
<dbReference type="Proteomes" id="UP000249619">
    <property type="component" value="Unassembled WGS sequence"/>
</dbReference>
<keyword evidence="2" id="KW-0812">Transmembrane</keyword>
<feature type="transmembrane region" description="Helical" evidence="2">
    <location>
        <begin position="144"/>
        <end position="165"/>
    </location>
</feature>
<keyword evidence="4" id="KW-1185">Reference proteome</keyword>
<keyword evidence="2" id="KW-1133">Transmembrane helix</keyword>
<accession>A0A364N0D3</accession>
<dbReference type="AlphaFoldDB" id="A0A364N0D3"/>
<feature type="region of interest" description="Disordered" evidence="1">
    <location>
        <begin position="213"/>
        <end position="378"/>
    </location>
</feature>
<feature type="compositionally biased region" description="Polar residues" evidence="1">
    <location>
        <begin position="356"/>
        <end position="365"/>
    </location>
</feature>
<feature type="region of interest" description="Disordered" evidence="1">
    <location>
        <begin position="27"/>
        <end position="65"/>
    </location>
</feature>
<feature type="compositionally biased region" description="Polar residues" evidence="1">
    <location>
        <begin position="328"/>
        <end position="338"/>
    </location>
</feature>
<organism evidence="3 4">
    <name type="scientific">Stemphylium lycopersici</name>
    <name type="common">Tomato gray leaf spot disease fungus</name>
    <name type="synonym">Thyrospora lycopersici</name>
    <dbReference type="NCBI Taxonomy" id="183478"/>
    <lineage>
        <taxon>Eukaryota</taxon>
        <taxon>Fungi</taxon>
        <taxon>Dikarya</taxon>
        <taxon>Ascomycota</taxon>
        <taxon>Pezizomycotina</taxon>
        <taxon>Dothideomycetes</taxon>
        <taxon>Pleosporomycetidae</taxon>
        <taxon>Pleosporales</taxon>
        <taxon>Pleosporineae</taxon>
        <taxon>Pleosporaceae</taxon>
        <taxon>Stemphylium</taxon>
    </lineage>
</organism>
<comment type="caution">
    <text evidence="3">The sequence shown here is derived from an EMBL/GenBank/DDBJ whole genome shotgun (WGS) entry which is preliminary data.</text>
</comment>
<dbReference type="OrthoDB" id="5411141at2759"/>
<feature type="region of interest" description="Disordered" evidence="1">
    <location>
        <begin position="181"/>
        <end position="200"/>
    </location>
</feature>
<feature type="region of interest" description="Disordered" evidence="1">
    <location>
        <begin position="421"/>
        <end position="469"/>
    </location>
</feature>
<name>A0A364N0D3_STELY</name>
<feature type="compositionally biased region" description="Polar residues" evidence="1">
    <location>
        <begin position="288"/>
        <end position="300"/>
    </location>
</feature>
<protein>
    <submittedName>
        <fullName evidence="3">Uncharacterized protein</fullName>
    </submittedName>
</protein>
<feature type="compositionally biased region" description="Polar residues" evidence="1">
    <location>
        <begin position="440"/>
        <end position="451"/>
    </location>
</feature>
<evidence type="ECO:0000256" key="1">
    <source>
        <dbReference type="SAM" id="MobiDB-lite"/>
    </source>
</evidence>
<dbReference type="EMBL" id="QGDH01000084">
    <property type="protein sequence ID" value="RAR08676.1"/>
    <property type="molecule type" value="Genomic_DNA"/>
</dbReference>
<feature type="compositionally biased region" description="Pro residues" evidence="1">
    <location>
        <begin position="313"/>
        <end position="324"/>
    </location>
</feature>